<dbReference type="InterPro" id="IPR036388">
    <property type="entry name" value="WH-like_DNA-bd_sf"/>
</dbReference>
<evidence type="ECO:0000313" key="6">
    <source>
        <dbReference type="Proteomes" id="UP000334019"/>
    </source>
</evidence>
<dbReference type="Proteomes" id="UP000334019">
    <property type="component" value="Chromosome"/>
</dbReference>
<keyword evidence="6" id="KW-1185">Reference proteome</keyword>
<dbReference type="PANTHER" id="PTHR33154">
    <property type="entry name" value="TRANSCRIPTIONAL REGULATOR, ARSR FAMILY"/>
    <property type="match status" value="1"/>
</dbReference>
<keyword evidence="1" id="KW-0805">Transcription regulation</keyword>
<dbReference type="GO" id="GO:0003700">
    <property type="term" value="F:DNA-binding transcription factor activity"/>
    <property type="evidence" value="ECO:0007669"/>
    <property type="project" value="InterPro"/>
</dbReference>
<dbReference type="AlphaFoldDB" id="A0A5Q2RLF4"/>
<reference evidence="5 6" key="1">
    <citation type="submission" date="2019-11" db="EMBL/GenBank/DDBJ databases">
        <authorList>
            <person name="He Y."/>
        </authorList>
    </citation>
    <scope>NUCLEOTIDE SEQUENCE [LARGE SCALE GENOMIC DNA]</scope>
    <source>
        <strain evidence="5 6">SCSIO 58843</strain>
    </source>
</reference>
<keyword evidence="3" id="KW-0804">Transcription</keyword>
<gene>
    <name evidence="5" type="ORF">GH723_07115</name>
</gene>
<dbReference type="InterPro" id="IPR051081">
    <property type="entry name" value="HTH_MetalResp_TranReg"/>
</dbReference>
<dbReference type="Pfam" id="PF01022">
    <property type="entry name" value="HTH_5"/>
    <property type="match status" value="1"/>
</dbReference>
<protein>
    <submittedName>
        <fullName evidence="5">Metalloregulator ArsR/SmtB family transcription factor</fullName>
    </submittedName>
</protein>
<dbReference type="Gene3D" id="1.10.10.10">
    <property type="entry name" value="Winged helix-like DNA-binding domain superfamily/Winged helix DNA-binding domain"/>
    <property type="match status" value="1"/>
</dbReference>
<evidence type="ECO:0000256" key="2">
    <source>
        <dbReference type="ARBA" id="ARBA00023125"/>
    </source>
</evidence>
<evidence type="ECO:0000313" key="5">
    <source>
        <dbReference type="EMBL" id="QGG94897.1"/>
    </source>
</evidence>
<dbReference type="InterPro" id="IPR011991">
    <property type="entry name" value="ArsR-like_HTH"/>
</dbReference>
<dbReference type="SUPFAM" id="SSF46785">
    <property type="entry name" value="Winged helix' DNA-binding domain"/>
    <property type="match status" value="1"/>
</dbReference>
<dbReference type="RefSeq" id="WP_153759005.1">
    <property type="nucleotide sequence ID" value="NZ_CP045851.1"/>
</dbReference>
<dbReference type="EMBL" id="CP045851">
    <property type="protein sequence ID" value="QGG94897.1"/>
    <property type="molecule type" value="Genomic_DNA"/>
</dbReference>
<evidence type="ECO:0000256" key="3">
    <source>
        <dbReference type="ARBA" id="ARBA00023163"/>
    </source>
</evidence>
<organism evidence="5 6">
    <name type="scientific">Actinomarinicola tropica</name>
    <dbReference type="NCBI Taxonomy" id="2789776"/>
    <lineage>
        <taxon>Bacteria</taxon>
        <taxon>Bacillati</taxon>
        <taxon>Actinomycetota</taxon>
        <taxon>Acidimicrobiia</taxon>
        <taxon>Acidimicrobiales</taxon>
        <taxon>Iamiaceae</taxon>
        <taxon>Actinomarinicola</taxon>
    </lineage>
</organism>
<evidence type="ECO:0000256" key="1">
    <source>
        <dbReference type="ARBA" id="ARBA00023015"/>
    </source>
</evidence>
<evidence type="ECO:0000259" key="4">
    <source>
        <dbReference type="PROSITE" id="PS50987"/>
    </source>
</evidence>
<dbReference type="InterPro" id="IPR001845">
    <property type="entry name" value="HTH_ArsR_DNA-bd_dom"/>
</dbReference>
<dbReference type="PANTHER" id="PTHR33154:SF18">
    <property type="entry name" value="ARSENICAL RESISTANCE OPERON REPRESSOR"/>
    <property type="match status" value="1"/>
</dbReference>
<dbReference type="NCBIfam" id="NF033788">
    <property type="entry name" value="HTH_metalloreg"/>
    <property type="match status" value="1"/>
</dbReference>
<dbReference type="GO" id="GO:0003677">
    <property type="term" value="F:DNA binding"/>
    <property type="evidence" value="ECO:0007669"/>
    <property type="project" value="UniProtKB-KW"/>
</dbReference>
<proteinExistence type="predicted"/>
<dbReference type="PROSITE" id="PS50987">
    <property type="entry name" value="HTH_ARSR_2"/>
    <property type="match status" value="1"/>
</dbReference>
<dbReference type="SMART" id="SM00418">
    <property type="entry name" value="HTH_ARSR"/>
    <property type="match status" value="1"/>
</dbReference>
<name>A0A5Q2RLF4_9ACTN</name>
<keyword evidence="2" id="KW-0238">DNA-binding</keyword>
<dbReference type="PRINTS" id="PR00778">
    <property type="entry name" value="HTHARSR"/>
</dbReference>
<dbReference type="CDD" id="cd00090">
    <property type="entry name" value="HTH_ARSR"/>
    <property type="match status" value="1"/>
</dbReference>
<sequence length="129" mass="13543">MSLMDVALCCPPVTDAVLDEDQAAELSGLLKALADPVRIRLVSLLAAAPNGELCACDLPELLDRAQPTVSHHLSQLTKAGIVEREQRGKWAWFRLRPEQLSAVCVALGGSAICGPDGAPQSGDPSRSGS</sequence>
<accession>A0A5Q2RLF4</accession>
<dbReference type="KEGG" id="atq:GH723_07115"/>
<feature type="domain" description="HTH arsR-type" evidence="4">
    <location>
        <begin position="18"/>
        <end position="115"/>
    </location>
</feature>
<dbReference type="InterPro" id="IPR036390">
    <property type="entry name" value="WH_DNA-bd_sf"/>
</dbReference>